<dbReference type="AlphaFoldDB" id="A0A8H8RBD9"/>
<gene>
    <name evidence="2" type="primary">asl1_1</name>
    <name evidence="2" type="ORF">LSUB1_G007954</name>
</gene>
<comment type="caution">
    <text evidence="2">The sequence shown here is derived from an EMBL/GenBank/DDBJ whole genome shotgun (WGS) entry which is preliminary data.</text>
</comment>
<evidence type="ECO:0000259" key="1">
    <source>
        <dbReference type="Pfam" id="PF11790"/>
    </source>
</evidence>
<dbReference type="Pfam" id="PF11790">
    <property type="entry name" value="Glyco_hydro_cc"/>
    <property type="match status" value="1"/>
</dbReference>
<proteinExistence type="predicted"/>
<accession>A0A8H8RBD9</accession>
<dbReference type="PANTHER" id="PTHR34154:SF3">
    <property type="entry name" value="ALKALI-SENSITIVE LINKAGE PROTEIN 1"/>
    <property type="match status" value="1"/>
</dbReference>
<dbReference type="FunFam" id="3.20.20.80:FF:000207">
    <property type="entry name" value="Glycoside hydrolase family 128 protein"/>
    <property type="match status" value="1"/>
</dbReference>
<dbReference type="GO" id="GO:0009277">
    <property type="term" value="C:fungal-type cell wall"/>
    <property type="evidence" value="ECO:0007669"/>
    <property type="project" value="TreeGrafter"/>
</dbReference>
<reference evidence="2 3" key="1">
    <citation type="submission" date="2018-05" db="EMBL/GenBank/DDBJ databases">
        <title>Genome sequencing and assembly of the regulated plant pathogen Lachnellula willkommii and related sister species for the development of diagnostic species identification markers.</title>
        <authorList>
            <person name="Giroux E."/>
            <person name="Bilodeau G."/>
        </authorList>
    </citation>
    <scope>NUCLEOTIDE SEQUENCE [LARGE SCALE GENOMIC DNA]</scope>
    <source>
        <strain evidence="2 3">CBS 197.66</strain>
    </source>
</reference>
<dbReference type="EMBL" id="QGMJ01001181">
    <property type="protein sequence ID" value="TVY32032.1"/>
    <property type="molecule type" value="Genomic_DNA"/>
</dbReference>
<protein>
    <submittedName>
        <fullName evidence="2">Alkali-sensitive linkage protein</fullName>
    </submittedName>
</protein>
<dbReference type="InterPro" id="IPR017853">
    <property type="entry name" value="GH"/>
</dbReference>
<dbReference type="PANTHER" id="PTHR34154">
    <property type="entry name" value="ALKALI-SENSITIVE LINKAGE PROTEIN 1"/>
    <property type="match status" value="1"/>
</dbReference>
<dbReference type="Gene3D" id="3.20.20.80">
    <property type="entry name" value="Glycosidases"/>
    <property type="match status" value="1"/>
</dbReference>
<dbReference type="SUPFAM" id="SSF51445">
    <property type="entry name" value="(Trans)glycosidases"/>
    <property type="match status" value="1"/>
</dbReference>
<feature type="domain" description="Asl1-like glycosyl hydrolase catalytic" evidence="1">
    <location>
        <begin position="75"/>
        <end position="318"/>
    </location>
</feature>
<dbReference type="InterPro" id="IPR053183">
    <property type="entry name" value="ASL1"/>
</dbReference>
<keyword evidence="3" id="KW-1185">Reference proteome</keyword>
<dbReference type="GO" id="GO:0071966">
    <property type="term" value="P:fungal-type cell wall polysaccharide metabolic process"/>
    <property type="evidence" value="ECO:0007669"/>
    <property type="project" value="TreeGrafter"/>
</dbReference>
<dbReference type="Proteomes" id="UP000462212">
    <property type="component" value="Unassembled WGS sequence"/>
</dbReference>
<organism evidence="2 3">
    <name type="scientific">Lachnellula subtilissima</name>
    <dbReference type="NCBI Taxonomy" id="602034"/>
    <lineage>
        <taxon>Eukaryota</taxon>
        <taxon>Fungi</taxon>
        <taxon>Dikarya</taxon>
        <taxon>Ascomycota</taxon>
        <taxon>Pezizomycotina</taxon>
        <taxon>Leotiomycetes</taxon>
        <taxon>Helotiales</taxon>
        <taxon>Lachnaceae</taxon>
        <taxon>Lachnellula</taxon>
    </lineage>
</organism>
<sequence length="339" mass="37255">MDILYSPLSFLISLYEDEDPIQLVHNLHRSQLCLFLFFCGPSLLQQQKCISKPAPSCSQQPPSQPPKQPRVKRGLVFVPNPKHPTDNQIWVEGASDLTWYYNYATAPSPAYQNRTQSDFEYVPMLFSPSSTFQSEIETLITNGRNISHVMTYNEPDGGSSTGGSSVSPVDAATNWIAQVEPLRAKGVKTGAPAVTGGEGGFTWLKSFFAACQSQGTNCTADFIPIHWYGNFAGLASHIGEVVGTYPNTSIWITEYALNNATLPETQDFYNTSAQYYDRLDYVDRYSYFGSFRSDVSNVGPNAAMLNNKGELTDIGSWYLGRKATGNKPGGSGAGRTVQI</sequence>
<dbReference type="OrthoDB" id="43654at2759"/>
<dbReference type="InterPro" id="IPR024655">
    <property type="entry name" value="Asl1_glyco_hydro_catalytic"/>
</dbReference>
<name>A0A8H8RBD9_9HELO</name>
<evidence type="ECO:0000313" key="3">
    <source>
        <dbReference type="Proteomes" id="UP000462212"/>
    </source>
</evidence>
<evidence type="ECO:0000313" key="2">
    <source>
        <dbReference type="EMBL" id="TVY32032.1"/>
    </source>
</evidence>